<name>A0A2W5KH79_9GAMM</name>
<protein>
    <recommendedName>
        <fullName evidence="5">Tfp pilus assembly protein PilX</fullName>
    </recommendedName>
</protein>
<feature type="domain" description="Type 4 fimbrial biogenesis protein PilX N-terminal" evidence="2">
    <location>
        <begin position="17"/>
        <end position="66"/>
    </location>
</feature>
<dbReference type="AlphaFoldDB" id="A0A2W5KH79"/>
<dbReference type="Pfam" id="PF13681">
    <property type="entry name" value="PilX"/>
    <property type="match status" value="1"/>
</dbReference>
<dbReference type="Proteomes" id="UP000249046">
    <property type="component" value="Unassembled WGS sequence"/>
</dbReference>
<dbReference type="InterPro" id="IPR025746">
    <property type="entry name" value="PilX_N_dom"/>
</dbReference>
<accession>A0A2W5KH79</accession>
<reference evidence="3 4" key="1">
    <citation type="submission" date="2017-08" db="EMBL/GenBank/DDBJ databases">
        <title>Infants hospitalized years apart are colonized by the same room-sourced microbial strains.</title>
        <authorList>
            <person name="Brooks B."/>
            <person name="Olm M.R."/>
            <person name="Firek B.A."/>
            <person name="Baker R."/>
            <person name="Thomas B.C."/>
            <person name="Morowitz M.J."/>
            <person name="Banfield J.F."/>
        </authorList>
    </citation>
    <scope>NUCLEOTIDE SEQUENCE [LARGE SCALE GENOMIC DNA]</scope>
    <source>
        <strain evidence="3">S2_005_003_R2_42</strain>
    </source>
</reference>
<evidence type="ECO:0008006" key="5">
    <source>
        <dbReference type="Google" id="ProtNLM"/>
    </source>
</evidence>
<dbReference type="EMBL" id="QFPO01000005">
    <property type="protein sequence ID" value="PZQ16332.1"/>
    <property type="molecule type" value="Genomic_DNA"/>
</dbReference>
<evidence type="ECO:0000259" key="2">
    <source>
        <dbReference type="Pfam" id="PF14341"/>
    </source>
</evidence>
<evidence type="ECO:0000313" key="4">
    <source>
        <dbReference type="Proteomes" id="UP000249046"/>
    </source>
</evidence>
<proteinExistence type="predicted"/>
<dbReference type="InterPro" id="IPR025205">
    <property type="entry name" value="PilX/PilW_C"/>
</dbReference>
<evidence type="ECO:0000313" key="3">
    <source>
        <dbReference type="EMBL" id="PZQ16332.1"/>
    </source>
</evidence>
<gene>
    <name evidence="3" type="ORF">DI564_06760</name>
</gene>
<organism evidence="3 4">
    <name type="scientific">Rhodanobacter denitrificans</name>
    <dbReference type="NCBI Taxonomy" id="666685"/>
    <lineage>
        <taxon>Bacteria</taxon>
        <taxon>Pseudomonadati</taxon>
        <taxon>Pseudomonadota</taxon>
        <taxon>Gammaproteobacteria</taxon>
        <taxon>Lysobacterales</taxon>
        <taxon>Rhodanobacteraceae</taxon>
        <taxon>Rhodanobacter</taxon>
    </lineage>
</organism>
<comment type="caution">
    <text evidence="3">The sequence shown here is derived from an EMBL/GenBank/DDBJ whole genome shotgun (WGS) entry which is preliminary data.</text>
</comment>
<evidence type="ECO:0000259" key="1">
    <source>
        <dbReference type="Pfam" id="PF13681"/>
    </source>
</evidence>
<dbReference type="Pfam" id="PF14341">
    <property type="entry name" value="PilX_N"/>
    <property type="match status" value="1"/>
</dbReference>
<feature type="domain" description="PilX/PilW C-terminal" evidence="1">
    <location>
        <begin position="118"/>
        <end position="204"/>
    </location>
</feature>
<sequence length="225" mass="23934">MTSMTRFLRPLPSRPHGAVLFVALIFLVLLTLLALTASSTSILQERMTGGMRNRQLALMGSESALRDGEFSLWAAPTGDESALPPCGFGLNTTEICQWTRINGEVRPEVLAFRSSRTWDAAPTGSYEYAPALHGLSGDAETASLASQPQFLVEGLGLDMSGYEGMMGRMGSARLQEAGGTGPNPKRALYRVTSRSQGGSSAAAVRATESVYSMYSTNNQSNPSGS</sequence>